<organism evidence="1">
    <name type="scientific">Zea mays</name>
    <name type="common">Maize</name>
    <dbReference type="NCBI Taxonomy" id="4577"/>
    <lineage>
        <taxon>Eukaryota</taxon>
        <taxon>Viridiplantae</taxon>
        <taxon>Streptophyta</taxon>
        <taxon>Embryophyta</taxon>
        <taxon>Tracheophyta</taxon>
        <taxon>Spermatophyta</taxon>
        <taxon>Magnoliopsida</taxon>
        <taxon>Liliopsida</taxon>
        <taxon>Poales</taxon>
        <taxon>Poaceae</taxon>
        <taxon>PACMAD clade</taxon>
        <taxon>Panicoideae</taxon>
        <taxon>Andropogonodae</taxon>
        <taxon>Andropogoneae</taxon>
        <taxon>Tripsacinae</taxon>
        <taxon>Zea</taxon>
    </lineage>
</organism>
<evidence type="ECO:0000313" key="1">
    <source>
        <dbReference type="EMBL" id="ACR37226.1"/>
    </source>
</evidence>
<reference evidence="1" key="2">
    <citation type="submission" date="2012-06" db="EMBL/GenBank/DDBJ databases">
        <authorList>
            <person name="Yu Y."/>
            <person name="Currie J."/>
            <person name="Lomeli R."/>
            <person name="Angelova A."/>
            <person name="Collura K."/>
            <person name="Wissotski M."/>
            <person name="Campos D."/>
            <person name="Kudrna D."/>
            <person name="Golser W."/>
            <person name="Ashely E."/>
            <person name="Descour A."/>
            <person name="Fernandes J."/>
            <person name="Soderlund C."/>
            <person name="Walbot V."/>
        </authorList>
    </citation>
    <scope>NUCLEOTIDE SEQUENCE</scope>
    <source>
        <strain evidence="1">B73</strain>
    </source>
</reference>
<accession>C4J7S6</accession>
<sequence>MRFTRYAMSSVVQMSNLGLKDCHLQKQ</sequence>
<proteinExistence type="evidence at transcript level"/>
<dbReference type="EMBL" id="BT086873">
    <property type="protein sequence ID" value="ACR37226.1"/>
    <property type="molecule type" value="mRNA"/>
</dbReference>
<dbReference type="AlphaFoldDB" id="C4J7S6"/>
<name>C4J7S6_MAIZE</name>
<reference evidence="1" key="1">
    <citation type="journal article" date="2009" name="PLoS Genet.">
        <title>Sequencing, mapping, and analysis of 27,455 maize full-length cDNAs.</title>
        <authorList>
            <person name="Soderlund C."/>
            <person name="Descour A."/>
            <person name="Kudrna D."/>
            <person name="Bomhoff M."/>
            <person name="Boyd L."/>
            <person name="Currie J."/>
            <person name="Angelova A."/>
            <person name="Collura K."/>
            <person name="Wissotski M."/>
            <person name="Ashley E."/>
            <person name="Morrow D."/>
            <person name="Fernandes J."/>
            <person name="Walbot V."/>
            <person name="Yu Y."/>
        </authorList>
    </citation>
    <scope>NUCLEOTIDE SEQUENCE</scope>
    <source>
        <strain evidence="1">B73</strain>
    </source>
</reference>
<protein>
    <submittedName>
        <fullName evidence="1">Uncharacterized protein</fullName>
    </submittedName>
</protein>